<proteinExistence type="predicted"/>
<dbReference type="AlphaFoldDB" id="A0A8H5F5I2"/>
<protein>
    <submittedName>
        <fullName evidence="2">Uncharacterized protein</fullName>
    </submittedName>
</protein>
<dbReference type="OrthoDB" id="2935717at2759"/>
<dbReference type="Proteomes" id="UP000559256">
    <property type="component" value="Unassembled WGS sequence"/>
</dbReference>
<gene>
    <name evidence="2" type="ORF">D9758_018974</name>
</gene>
<reference evidence="2 3" key="1">
    <citation type="journal article" date="2020" name="ISME J.">
        <title>Uncovering the hidden diversity of litter-decomposition mechanisms in mushroom-forming fungi.</title>
        <authorList>
            <person name="Floudas D."/>
            <person name="Bentzer J."/>
            <person name="Ahren D."/>
            <person name="Johansson T."/>
            <person name="Persson P."/>
            <person name="Tunlid A."/>
        </authorList>
    </citation>
    <scope>NUCLEOTIDE SEQUENCE [LARGE SCALE GENOMIC DNA]</scope>
    <source>
        <strain evidence="2 3">CBS 291.85</strain>
    </source>
</reference>
<name>A0A8H5F5I2_9AGAR</name>
<feature type="compositionally biased region" description="Low complexity" evidence="1">
    <location>
        <begin position="176"/>
        <end position="191"/>
    </location>
</feature>
<organism evidence="2 3">
    <name type="scientific">Tetrapyrgos nigripes</name>
    <dbReference type="NCBI Taxonomy" id="182062"/>
    <lineage>
        <taxon>Eukaryota</taxon>
        <taxon>Fungi</taxon>
        <taxon>Dikarya</taxon>
        <taxon>Basidiomycota</taxon>
        <taxon>Agaricomycotina</taxon>
        <taxon>Agaricomycetes</taxon>
        <taxon>Agaricomycetidae</taxon>
        <taxon>Agaricales</taxon>
        <taxon>Marasmiineae</taxon>
        <taxon>Marasmiaceae</taxon>
        <taxon>Tetrapyrgos</taxon>
    </lineage>
</organism>
<evidence type="ECO:0000313" key="3">
    <source>
        <dbReference type="Proteomes" id="UP000559256"/>
    </source>
</evidence>
<feature type="region of interest" description="Disordered" evidence="1">
    <location>
        <begin position="172"/>
        <end position="193"/>
    </location>
</feature>
<dbReference type="EMBL" id="JAACJM010000386">
    <property type="protein sequence ID" value="KAF5324416.1"/>
    <property type="molecule type" value="Genomic_DNA"/>
</dbReference>
<evidence type="ECO:0000313" key="2">
    <source>
        <dbReference type="EMBL" id="KAF5324416.1"/>
    </source>
</evidence>
<sequence>MRQVIRSRFCPALDRSNLSDEQKTDSLDILKNIINEKWSPERRNTFFVTKDVEAVKARAVEKWIGNKNKFPKDTGKYSPQQYFKDEHKERDNIPYSPQKLIATGDYLSQTEANSVKVANLLDNAMWDEAARIRKSGKNNFSLTNGTKLTKDTWCEFLKWYKEVVKEAEREINEAAQDSNSQSKDSGSGKSSFLTSYYMIHV</sequence>
<evidence type="ECO:0000256" key="1">
    <source>
        <dbReference type="SAM" id="MobiDB-lite"/>
    </source>
</evidence>
<accession>A0A8H5F5I2</accession>
<comment type="caution">
    <text evidence="2">The sequence shown here is derived from an EMBL/GenBank/DDBJ whole genome shotgun (WGS) entry which is preliminary data.</text>
</comment>
<keyword evidence="3" id="KW-1185">Reference proteome</keyword>